<dbReference type="PROSITE" id="PS50110">
    <property type="entry name" value="RESPONSE_REGULATORY"/>
    <property type="match status" value="1"/>
</dbReference>
<organism evidence="12 13">
    <name type="scientific">Ruminococcus flavefaciens</name>
    <dbReference type="NCBI Taxonomy" id="1265"/>
    <lineage>
        <taxon>Bacteria</taxon>
        <taxon>Bacillati</taxon>
        <taxon>Bacillota</taxon>
        <taxon>Clostridia</taxon>
        <taxon>Eubacteriales</taxon>
        <taxon>Oscillospiraceae</taxon>
        <taxon>Ruminococcus</taxon>
    </lineage>
</organism>
<dbReference type="InterPro" id="IPR001789">
    <property type="entry name" value="Sig_transdc_resp-reg_receiver"/>
</dbReference>
<dbReference type="GO" id="GO:0006355">
    <property type="term" value="P:regulation of DNA-templated transcription"/>
    <property type="evidence" value="ECO:0007669"/>
    <property type="project" value="InterPro"/>
</dbReference>
<dbReference type="Gene3D" id="6.10.250.690">
    <property type="match status" value="1"/>
</dbReference>
<dbReference type="GO" id="GO:0005829">
    <property type="term" value="C:cytosol"/>
    <property type="evidence" value="ECO:0007669"/>
    <property type="project" value="TreeGrafter"/>
</dbReference>
<reference evidence="12 13" key="1">
    <citation type="submission" date="2016-10" db="EMBL/GenBank/DDBJ databases">
        <authorList>
            <person name="de Groot N.N."/>
        </authorList>
    </citation>
    <scope>NUCLEOTIDE SEQUENCE [LARGE SCALE GENOMIC DNA]</scope>
    <source>
        <strain evidence="12 13">YAD2003</strain>
    </source>
</reference>
<dbReference type="SUPFAM" id="SSF52172">
    <property type="entry name" value="CheY-like"/>
    <property type="match status" value="1"/>
</dbReference>
<dbReference type="FunFam" id="1.10.10.10:FF:000018">
    <property type="entry name" value="DNA-binding response regulator ResD"/>
    <property type="match status" value="1"/>
</dbReference>
<evidence type="ECO:0000313" key="12">
    <source>
        <dbReference type="EMBL" id="SEH78806.1"/>
    </source>
</evidence>
<evidence type="ECO:0000259" key="10">
    <source>
        <dbReference type="PROSITE" id="PS50110"/>
    </source>
</evidence>
<evidence type="ECO:0000256" key="6">
    <source>
        <dbReference type="ARBA" id="ARBA00023163"/>
    </source>
</evidence>
<feature type="domain" description="Response regulatory" evidence="10">
    <location>
        <begin position="3"/>
        <end position="116"/>
    </location>
</feature>
<dbReference type="CDD" id="cd17574">
    <property type="entry name" value="REC_OmpR"/>
    <property type="match status" value="1"/>
</dbReference>
<accession>A0A1H6L0E1</accession>
<protein>
    <recommendedName>
        <fullName evidence="1">Stage 0 sporulation protein A homolog</fullName>
    </recommendedName>
</protein>
<evidence type="ECO:0000256" key="3">
    <source>
        <dbReference type="ARBA" id="ARBA00023012"/>
    </source>
</evidence>
<evidence type="ECO:0000259" key="11">
    <source>
        <dbReference type="PROSITE" id="PS51755"/>
    </source>
</evidence>
<dbReference type="SMART" id="SM00448">
    <property type="entry name" value="REC"/>
    <property type="match status" value="1"/>
</dbReference>
<keyword evidence="2 8" id="KW-0597">Phosphoprotein</keyword>
<dbReference type="Gene3D" id="1.10.10.10">
    <property type="entry name" value="Winged helix-like DNA-binding domain superfamily/Winged helix DNA-binding domain"/>
    <property type="match status" value="1"/>
</dbReference>
<evidence type="ECO:0000256" key="8">
    <source>
        <dbReference type="PROSITE-ProRule" id="PRU00169"/>
    </source>
</evidence>
<gene>
    <name evidence="12" type="ORF">SAMN02910265_02693</name>
</gene>
<feature type="modified residue" description="4-aspartylphosphate" evidence="8">
    <location>
        <position position="52"/>
    </location>
</feature>
<dbReference type="EMBL" id="FNWV01000012">
    <property type="protein sequence ID" value="SEH78806.1"/>
    <property type="molecule type" value="Genomic_DNA"/>
</dbReference>
<sequence>MTDILIIEDDPEMGELVRDFMINEGFSVKLCADAETALALLEGEECRVVLLDVMLPKMNGYETCTAIRSIRDTHILMMSALTDEESKLLGYETGADDYIDKPFSVRVLTAKIRALMKRGNVESSSTGILQSCGVELDTVSRRVTSGGKELKLNVKEFELLQYLMEHEGEAVSKDELFNAVWGYDCFTEQSTVSVHIRWLREKIENDPNSPEIIQTVWKVGYRFGASR</sequence>
<dbReference type="SUPFAM" id="SSF46894">
    <property type="entry name" value="C-terminal effector domain of the bipartite response regulators"/>
    <property type="match status" value="1"/>
</dbReference>
<evidence type="ECO:0000256" key="5">
    <source>
        <dbReference type="ARBA" id="ARBA00023125"/>
    </source>
</evidence>
<dbReference type="Proteomes" id="UP000183190">
    <property type="component" value="Unassembled WGS sequence"/>
</dbReference>
<feature type="domain" description="OmpR/PhoB-type" evidence="11">
    <location>
        <begin position="126"/>
        <end position="225"/>
    </location>
</feature>
<dbReference type="PANTHER" id="PTHR48111:SF40">
    <property type="entry name" value="PHOSPHATE REGULON TRANSCRIPTIONAL REGULATORY PROTEIN PHOB"/>
    <property type="match status" value="1"/>
</dbReference>
<dbReference type="InterPro" id="IPR001867">
    <property type="entry name" value="OmpR/PhoB-type_DNA-bd"/>
</dbReference>
<feature type="DNA-binding region" description="OmpR/PhoB-type" evidence="9">
    <location>
        <begin position="126"/>
        <end position="225"/>
    </location>
</feature>
<evidence type="ECO:0000256" key="2">
    <source>
        <dbReference type="ARBA" id="ARBA00022553"/>
    </source>
</evidence>
<proteinExistence type="predicted"/>
<dbReference type="CDD" id="cd00383">
    <property type="entry name" value="trans_reg_C"/>
    <property type="match status" value="1"/>
</dbReference>
<dbReference type="AlphaFoldDB" id="A0A1H6L0E1"/>
<dbReference type="RefSeq" id="WP_074718266.1">
    <property type="nucleotide sequence ID" value="NZ_FNWV01000012.1"/>
</dbReference>
<dbReference type="InterPro" id="IPR039420">
    <property type="entry name" value="WalR-like"/>
</dbReference>
<comment type="function">
    <text evidence="7">May play the central regulatory role in sporulation. It may be an element of the effector pathway responsible for the activation of sporulation genes in response to nutritional stress. Spo0A may act in concert with spo0H (a sigma factor) to control the expression of some genes that are critical to the sporulation process.</text>
</comment>
<dbReference type="GO" id="GO:0000156">
    <property type="term" value="F:phosphorelay response regulator activity"/>
    <property type="evidence" value="ECO:0007669"/>
    <property type="project" value="TreeGrafter"/>
</dbReference>
<dbReference type="InterPro" id="IPR036388">
    <property type="entry name" value="WH-like_DNA-bd_sf"/>
</dbReference>
<dbReference type="PROSITE" id="PS51755">
    <property type="entry name" value="OMPR_PHOB"/>
    <property type="match status" value="1"/>
</dbReference>
<dbReference type="Pfam" id="PF00486">
    <property type="entry name" value="Trans_reg_C"/>
    <property type="match status" value="1"/>
</dbReference>
<keyword evidence="5 9" id="KW-0238">DNA-binding</keyword>
<evidence type="ECO:0000313" key="13">
    <source>
        <dbReference type="Proteomes" id="UP000183190"/>
    </source>
</evidence>
<dbReference type="PANTHER" id="PTHR48111">
    <property type="entry name" value="REGULATOR OF RPOS"/>
    <property type="match status" value="1"/>
</dbReference>
<evidence type="ECO:0000256" key="7">
    <source>
        <dbReference type="ARBA" id="ARBA00024867"/>
    </source>
</evidence>
<evidence type="ECO:0000256" key="9">
    <source>
        <dbReference type="PROSITE-ProRule" id="PRU01091"/>
    </source>
</evidence>
<keyword evidence="4" id="KW-0805">Transcription regulation</keyword>
<evidence type="ECO:0000256" key="4">
    <source>
        <dbReference type="ARBA" id="ARBA00023015"/>
    </source>
</evidence>
<keyword evidence="6" id="KW-0804">Transcription</keyword>
<dbReference type="InterPro" id="IPR016032">
    <property type="entry name" value="Sig_transdc_resp-reg_C-effctor"/>
</dbReference>
<dbReference type="GO" id="GO:0000976">
    <property type="term" value="F:transcription cis-regulatory region binding"/>
    <property type="evidence" value="ECO:0007669"/>
    <property type="project" value="TreeGrafter"/>
</dbReference>
<dbReference type="OrthoDB" id="9790442at2"/>
<keyword evidence="3" id="KW-0902">Two-component regulatory system</keyword>
<name>A0A1H6L0E1_RUMFL</name>
<dbReference type="InterPro" id="IPR011006">
    <property type="entry name" value="CheY-like_superfamily"/>
</dbReference>
<dbReference type="Pfam" id="PF00072">
    <property type="entry name" value="Response_reg"/>
    <property type="match status" value="1"/>
</dbReference>
<dbReference type="SMART" id="SM00862">
    <property type="entry name" value="Trans_reg_C"/>
    <property type="match status" value="1"/>
</dbReference>
<dbReference type="Gene3D" id="3.40.50.2300">
    <property type="match status" value="1"/>
</dbReference>
<evidence type="ECO:0000256" key="1">
    <source>
        <dbReference type="ARBA" id="ARBA00018672"/>
    </source>
</evidence>
<dbReference type="GO" id="GO:0032993">
    <property type="term" value="C:protein-DNA complex"/>
    <property type="evidence" value="ECO:0007669"/>
    <property type="project" value="TreeGrafter"/>
</dbReference>